<feature type="region of interest" description="Disordered" evidence="4">
    <location>
        <begin position="244"/>
        <end position="303"/>
    </location>
</feature>
<reference evidence="6" key="1">
    <citation type="submission" date="2025-08" db="UniProtKB">
        <authorList>
            <consortium name="RefSeq"/>
        </authorList>
    </citation>
    <scope>IDENTIFICATION</scope>
    <source>
        <tissue evidence="6">Testes</tissue>
    </source>
</reference>
<dbReference type="Proteomes" id="UP000694865">
    <property type="component" value="Unplaced"/>
</dbReference>
<dbReference type="Pfam" id="PF15301">
    <property type="entry name" value="SLAIN"/>
    <property type="match status" value="1"/>
</dbReference>
<feature type="coiled-coil region" evidence="3">
    <location>
        <begin position="7"/>
        <end position="37"/>
    </location>
</feature>
<dbReference type="PANTHER" id="PTHR22406:SF7">
    <property type="entry name" value="NASCENT POLYPEPTIDE-ASSOCIATED COMPLEX SUBUNIT ALPHA, MUSCLE-SPECIFIC FORM"/>
    <property type="match status" value="1"/>
</dbReference>
<feature type="region of interest" description="Disordered" evidence="4">
    <location>
        <begin position="477"/>
        <end position="569"/>
    </location>
</feature>
<feature type="compositionally biased region" description="Pro residues" evidence="4">
    <location>
        <begin position="433"/>
        <end position="462"/>
    </location>
</feature>
<accession>A0ABM0M5J7</accession>
<organism evidence="5 6">
    <name type="scientific">Saccoglossus kowalevskii</name>
    <name type="common">Acorn worm</name>
    <dbReference type="NCBI Taxonomy" id="10224"/>
    <lineage>
        <taxon>Eukaryota</taxon>
        <taxon>Metazoa</taxon>
        <taxon>Hemichordata</taxon>
        <taxon>Enteropneusta</taxon>
        <taxon>Harrimaniidae</taxon>
        <taxon>Saccoglossus</taxon>
    </lineage>
</organism>
<dbReference type="InterPro" id="IPR026179">
    <property type="entry name" value="Slain"/>
</dbReference>
<gene>
    <name evidence="6" type="primary">LOC102804587</name>
</gene>
<sequence>MGDTDSANDPELQVKKLQDLVKKLERQNEQLRNKTNLDEIGMETTNSSATEISKLSRSNSETFTKDVMNLSLDTVDEIQVDTFVDGDEDTWLYSSPAKPPTPEQRKVSPYKWARQDFDNPTSDMEKARRSLYARLEEVTRLSRNFSPFSSPVSSSKPIVVSPTKPPEVNPVQSSSQMSSIALKGGGEGGELAVNRSPRGEVAVNRSPRKERHVLPDEERIGMSKLEDVTDVQIIARMQEESLRRASLRSLTPPPRRRISLPSGANSGLRQSTQNSSPSSSPRRAHPQSPQQLHQQQLYQQQQQQQQQQLYHQQQKQQLYQQQQQMHHQQQIHQQQQRQHRAHTQKALSPRQRQYENEFVGEDYEHEQNTVVFRRRPSLERVKKNPDGDVKRYSLGASLSNHHAITPDDLANLNIADQHNRQRSSHSGGGRRQPPSPPPTATSHPPSPPQPAQYHPPIPPPHAHPQLYLQHEENHIHDSRLRQPSHVSHLKAPSPTKLRTSSPHRSGIPVRSGELSPQRSSSLPRPVSSHGNLHKSRKGQPTNHSRSTSIPRQAANANRIRDETWKEGCF</sequence>
<feature type="compositionally biased region" description="Polar residues" evidence="4">
    <location>
        <begin position="538"/>
        <end position="550"/>
    </location>
</feature>
<feature type="compositionally biased region" description="Polar residues" evidence="4">
    <location>
        <begin position="170"/>
        <end position="179"/>
    </location>
</feature>
<dbReference type="GeneID" id="102804587"/>
<proteinExistence type="inferred from homology"/>
<evidence type="ECO:0000256" key="1">
    <source>
        <dbReference type="ARBA" id="ARBA00006652"/>
    </source>
</evidence>
<evidence type="ECO:0000313" key="6">
    <source>
        <dbReference type="RefSeq" id="XP_006815288.1"/>
    </source>
</evidence>
<feature type="region of interest" description="Disordered" evidence="4">
    <location>
        <begin position="418"/>
        <end position="464"/>
    </location>
</feature>
<feature type="compositionally biased region" description="Basic and acidic residues" evidence="4">
    <location>
        <begin position="113"/>
        <end position="125"/>
    </location>
</feature>
<feature type="region of interest" description="Disordered" evidence="4">
    <location>
        <begin position="91"/>
        <end position="125"/>
    </location>
</feature>
<keyword evidence="5" id="KW-1185">Reference proteome</keyword>
<evidence type="ECO:0000256" key="2">
    <source>
        <dbReference type="ARBA" id="ARBA00023054"/>
    </source>
</evidence>
<comment type="similarity">
    <text evidence="1">Belongs to the SLAIN motif-containing family.</text>
</comment>
<feature type="region of interest" description="Disordered" evidence="4">
    <location>
        <begin position="320"/>
        <end position="353"/>
    </location>
</feature>
<dbReference type="RefSeq" id="XP_006815288.1">
    <property type="nucleotide sequence ID" value="XM_006815225.1"/>
</dbReference>
<feature type="compositionally biased region" description="Low complexity" evidence="4">
    <location>
        <begin position="514"/>
        <end position="528"/>
    </location>
</feature>
<dbReference type="PANTHER" id="PTHR22406">
    <property type="entry name" value="NASCENT POLYPEPTIDE-ASSOCIATED COMPLEX SUBUNIT ALPHA, MUSCLE-SPECIFIC FORM"/>
    <property type="match status" value="1"/>
</dbReference>
<keyword evidence="2 3" id="KW-0175">Coiled coil</keyword>
<evidence type="ECO:0000256" key="3">
    <source>
        <dbReference type="SAM" id="Coils"/>
    </source>
</evidence>
<feature type="compositionally biased region" description="Low complexity" evidence="4">
    <location>
        <begin position="320"/>
        <end position="336"/>
    </location>
</feature>
<name>A0ABM0M5J7_SACKO</name>
<evidence type="ECO:0000313" key="5">
    <source>
        <dbReference type="Proteomes" id="UP000694865"/>
    </source>
</evidence>
<protein>
    <submittedName>
        <fullName evidence="6">Bromodomain-containing protein DDB_G0280777-like</fullName>
    </submittedName>
</protein>
<feature type="compositionally biased region" description="Low complexity" evidence="4">
    <location>
        <begin position="269"/>
        <end position="303"/>
    </location>
</feature>
<feature type="region of interest" description="Disordered" evidence="4">
    <location>
        <begin position="146"/>
        <end position="213"/>
    </location>
</feature>
<evidence type="ECO:0000256" key="4">
    <source>
        <dbReference type="SAM" id="MobiDB-lite"/>
    </source>
</evidence>
<feature type="compositionally biased region" description="Basic and acidic residues" evidence="4">
    <location>
        <begin position="558"/>
        <end position="569"/>
    </location>
</feature>
<feature type="compositionally biased region" description="Low complexity" evidence="4">
    <location>
        <begin position="146"/>
        <end position="162"/>
    </location>
</feature>